<feature type="domain" description="Reverse transcriptase" evidence="1">
    <location>
        <begin position="37"/>
        <end position="106"/>
    </location>
</feature>
<reference evidence="2 3" key="1">
    <citation type="submission" date="2017-11" db="EMBL/GenBank/DDBJ databases">
        <title>De-novo sequencing of pomegranate (Punica granatum L.) genome.</title>
        <authorList>
            <person name="Akparov Z."/>
            <person name="Amiraslanov A."/>
            <person name="Hajiyeva S."/>
            <person name="Abbasov M."/>
            <person name="Kaur K."/>
            <person name="Hamwieh A."/>
            <person name="Solovyev V."/>
            <person name="Salamov A."/>
            <person name="Braich B."/>
            <person name="Kosarev P."/>
            <person name="Mahmoud A."/>
            <person name="Hajiyev E."/>
            <person name="Babayeva S."/>
            <person name="Izzatullayeva V."/>
            <person name="Mammadov A."/>
            <person name="Mammadov A."/>
            <person name="Sharifova S."/>
            <person name="Ojaghi J."/>
            <person name="Eynullazada K."/>
            <person name="Bayramov B."/>
            <person name="Abdulazimova A."/>
            <person name="Shahmuradov I."/>
        </authorList>
    </citation>
    <scope>NUCLEOTIDE SEQUENCE [LARGE SCALE GENOMIC DNA]</scope>
    <source>
        <strain evidence="3">cv. AG2017</strain>
        <tissue evidence="2">Leaf</tissue>
    </source>
</reference>
<evidence type="ECO:0000313" key="3">
    <source>
        <dbReference type="Proteomes" id="UP000233551"/>
    </source>
</evidence>
<dbReference type="AlphaFoldDB" id="A0A2I0JY72"/>
<gene>
    <name evidence="2" type="ORF">CRG98_018350</name>
</gene>
<dbReference type="Gene3D" id="3.10.10.10">
    <property type="entry name" value="HIV Type 1 Reverse Transcriptase, subunit A, domain 1"/>
    <property type="match status" value="1"/>
</dbReference>
<name>A0A2I0JY72_PUNGR</name>
<protein>
    <recommendedName>
        <fullName evidence="1">Reverse transcriptase domain-containing protein</fullName>
    </recommendedName>
</protein>
<dbReference type="CDD" id="cd01647">
    <property type="entry name" value="RT_LTR"/>
    <property type="match status" value="1"/>
</dbReference>
<dbReference type="PANTHER" id="PTHR24559">
    <property type="entry name" value="TRANSPOSON TY3-I GAG-POL POLYPROTEIN"/>
    <property type="match status" value="1"/>
</dbReference>
<proteinExistence type="predicted"/>
<comment type="caution">
    <text evidence="2">The sequence shown here is derived from an EMBL/GenBank/DDBJ whole genome shotgun (WGS) entry which is preliminary data.</text>
</comment>
<dbReference type="InterPro" id="IPR043502">
    <property type="entry name" value="DNA/RNA_pol_sf"/>
</dbReference>
<dbReference type="PANTHER" id="PTHR24559:SF442">
    <property type="entry name" value="RNA-DIRECTED DNA POLYMERASE HOMOLOG"/>
    <property type="match status" value="1"/>
</dbReference>
<dbReference type="InterPro" id="IPR000477">
    <property type="entry name" value="RT_dom"/>
</dbReference>
<dbReference type="EMBL" id="PGOL01001059">
    <property type="protein sequence ID" value="PKI61251.1"/>
    <property type="molecule type" value="Genomic_DNA"/>
</dbReference>
<accession>A0A2I0JY72</accession>
<dbReference type="STRING" id="22663.A0A2I0JY72"/>
<evidence type="ECO:0000259" key="1">
    <source>
        <dbReference type="Pfam" id="PF00078"/>
    </source>
</evidence>
<keyword evidence="3" id="KW-1185">Reference proteome</keyword>
<dbReference type="SUPFAM" id="SSF56672">
    <property type="entry name" value="DNA/RNA polymerases"/>
    <property type="match status" value="1"/>
</dbReference>
<sequence>MSPREHEELWRQVEELLARGHIRESLSPCAVPALLTPKKDDSWRMCVDSLAINKITMQYRFPIPRLDDLLDQVSGPTVFTKLNLKSGYHQIRIRPGDEWKTAFKTCEGLYK</sequence>
<organism evidence="2 3">
    <name type="scientific">Punica granatum</name>
    <name type="common">Pomegranate</name>
    <dbReference type="NCBI Taxonomy" id="22663"/>
    <lineage>
        <taxon>Eukaryota</taxon>
        <taxon>Viridiplantae</taxon>
        <taxon>Streptophyta</taxon>
        <taxon>Embryophyta</taxon>
        <taxon>Tracheophyta</taxon>
        <taxon>Spermatophyta</taxon>
        <taxon>Magnoliopsida</taxon>
        <taxon>eudicotyledons</taxon>
        <taxon>Gunneridae</taxon>
        <taxon>Pentapetalae</taxon>
        <taxon>rosids</taxon>
        <taxon>malvids</taxon>
        <taxon>Myrtales</taxon>
        <taxon>Lythraceae</taxon>
        <taxon>Punica</taxon>
    </lineage>
</organism>
<dbReference type="Pfam" id="PF00078">
    <property type="entry name" value="RVT_1"/>
    <property type="match status" value="1"/>
</dbReference>
<dbReference type="Proteomes" id="UP000233551">
    <property type="component" value="Unassembled WGS sequence"/>
</dbReference>
<evidence type="ECO:0000313" key="2">
    <source>
        <dbReference type="EMBL" id="PKI61251.1"/>
    </source>
</evidence>
<dbReference type="InterPro" id="IPR053134">
    <property type="entry name" value="RNA-dir_DNA_polymerase"/>
</dbReference>